<evidence type="ECO:0000313" key="6">
    <source>
        <dbReference type="Proteomes" id="UP001629214"/>
    </source>
</evidence>
<dbReference type="PANTHER" id="PTHR14226:SF29">
    <property type="entry name" value="NEUROPATHY TARGET ESTERASE SWS"/>
    <property type="match status" value="1"/>
</dbReference>
<comment type="caution">
    <text evidence="5">The sequence shown here is derived from an EMBL/GenBank/DDBJ whole genome shotgun (WGS) entry which is preliminary data.</text>
</comment>
<reference evidence="5 6" key="1">
    <citation type="journal article" date="2024" name="Chem. Sci.">
        <title>Discovery of megapolipeptins by genome mining of a Burkholderiales bacteria collection.</title>
        <authorList>
            <person name="Paulo B.S."/>
            <person name="Recchia M.J.J."/>
            <person name="Lee S."/>
            <person name="Fergusson C.H."/>
            <person name="Romanowski S.B."/>
            <person name="Hernandez A."/>
            <person name="Krull N."/>
            <person name="Liu D.Y."/>
            <person name="Cavanagh H."/>
            <person name="Bos A."/>
            <person name="Gray C.A."/>
            <person name="Murphy B.T."/>
            <person name="Linington R.G."/>
            <person name="Eustaquio A.S."/>
        </authorList>
    </citation>
    <scope>NUCLEOTIDE SEQUENCE [LARGE SCALE GENOMIC DNA]</scope>
    <source>
        <strain evidence="5 6">RL21-008-BIB-B</strain>
    </source>
</reference>
<keyword evidence="3" id="KW-0443">Lipid metabolism</keyword>
<evidence type="ECO:0000256" key="2">
    <source>
        <dbReference type="ARBA" id="ARBA00022963"/>
    </source>
</evidence>
<sequence>MTNQYRAGKKALVIGGGAPNSTLIAGALTAFLDEGIEFDVISASGAGVLMGLLYQAPLDCSPREALTRWAESGVADSIYKMFPVNYKIFKKPGQEARSFRDNVPSQMPSMPGMPTMPSMASMPGMPNMSAMAAGYPFLDIFTQRFAEASGAWNDWMHLMLSAMSPSDLSSKSLGLCAHHPFLEQAIDFDAIARMTPDFYINAYNISKAEMQIWDKKEIAPIHVRAALSFPFLYPPTEIDGDDYIEGAALDTLNFDPLLSTSGKHVDVDTLVVLDILGEDRLIRKPRNLYDAWVRSIITPLVKISKSEMRLFELEHNTHPETGEPLRRLLKVDLMSGIPDEHWPEVLDWSSSNMQLLFDVGYRAGQKFCREHGESLQHAFEGTPIAA</sequence>
<proteinExistence type="predicted"/>
<dbReference type="EMBL" id="JAQQFR010000004">
    <property type="protein sequence ID" value="MFL9878252.1"/>
    <property type="molecule type" value="Genomic_DNA"/>
</dbReference>
<keyword evidence="2" id="KW-0442">Lipid degradation</keyword>
<feature type="domain" description="PNPLA" evidence="4">
    <location>
        <begin position="12"/>
        <end position="257"/>
    </location>
</feature>
<protein>
    <submittedName>
        <fullName evidence="5">Patatin-like phospholipase family protein</fullName>
    </submittedName>
</protein>
<evidence type="ECO:0000256" key="3">
    <source>
        <dbReference type="ARBA" id="ARBA00023098"/>
    </source>
</evidence>
<keyword evidence="6" id="KW-1185">Reference proteome</keyword>
<dbReference type="InterPro" id="IPR002641">
    <property type="entry name" value="PNPLA_dom"/>
</dbReference>
<accession>A0ABW8Z5S0</accession>
<name>A0ABW8Z5S0_9BURK</name>
<keyword evidence="1" id="KW-0378">Hydrolase</keyword>
<dbReference type="Proteomes" id="UP001629214">
    <property type="component" value="Unassembled WGS sequence"/>
</dbReference>
<dbReference type="Gene3D" id="3.40.1090.10">
    <property type="entry name" value="Cytosolic phospholipase A2 catalytic domain"/>
    <property type="match status" value="2"/>
</dbReference>
<dbReference type="InterPro" id="IPR016035">
    <property type="entry name" value="Acyl_Trfase/lysoPLipase"/>
</dbReference>
<evidence type="ECO:0000313" key="5">
    <source>
        <dbReference type="EMBL" id="MFL9878252.1"/>
    </source>
</evidence>
<evidence type="ECO:0000259" key="4">
    <source>
        <dbReference type="Pfam" id="PF01734"/>
    </source>
</evidence>
<evidence type="ECO:0000256" key="1">
    <source>
        <dbReference type="ARBA" id="ARBA00022801"/>
    </source>
</evidence>
<gene>
    <name evidence="5" type="ORF">PQR63_07670</name>
</gene>
<dbReference type="SUPFAM" id="SSF52151">
    <property type="entry name" value="FabD/lysophospholipase-like"/>
    <property type="match status" value="1"/>
</dbReference>
<dbReference type="PANTHER" id="PTHR14226">
    <property type="entry name" value="NEUROPATHY TARGET ESTERASE/SWISS CHEESE D.MELANOGASTER"/>
    <property type="match status" value="1"/>
</dbReference>
<organism evidence="5 6">
    <name type="scientific">Herbaspirillum rhizosphaerae</name>
    <dbReference type="NCBI Taxonomy" id="346179"/>
    <lineage>
        <taxon>Bacteria</taxon>
        <taxon>Pseudomonadati</taxon>
        <taxon>Pseudomonadota</taxon>
        <taxon>Betaproteobacteria</taxon>
        <taxon>Burkholderiales</taxon>
        <taxon>Oxalobacteraceae</taxon>
        <taxon>Herbaspirillum</taxon>
    </lineage>
</organism>
<dbReference type="RefSeq" id="WP_408167043.1">
    <property type="nucleotide sequence ID" value="NZ_JAQQFR010000004.1"/>
</dbReference>
<dbReference type="Pfam" id="PF01734">
    <property type="entry name" value="Patatin"/>
    <property type="match status" value="1"/>
</dbReference>
<dbReference type="InterPro" id="IPR050301">
    <property type="entry name" value="NTE"/>
</dbReference>